<reference evidence="2 3" key="1">
    <citation type="journal article" date="2018" name="J. Microbiol.">
        <title>Bacillus spongiae sp. nov., isolated from sponge of Jeju Island.</title>
        <authorList>
            <person name="Lee G.E."/>
            <person name="Im W.T."/>
            <person name="Park J.S."/>
        </authorList>
    </citation>
    <scope>NUCLEOTIDE SEQUENCE [LARGE SCALE GENOMIC DNA]</scope>
    <source>
        <strain evidence="2 3">135PIL107-10</strain>
    </source>
</reference>
<dbReference type="Pfam" id="PF13460">
    <property type="entry name" value="NAD_binding_10"/>
    <property type="match status" value="1"/>
</dbReference>
<feature type="domain" description="NAD(P)-binding" evidence="1">
    <location>
        <begin position="7"/>
        <end position="194"/>
    </location>
</feature>
<proteinExistence type="predicted"/>
<dbReference type="InterPro" id="IPR051606">
    <property type="entry name" value="Polyketide_Oxido-like"/>
</dbReference>
<protein>
    <submittedName>
        <fullName evidence="2">NAD(P)H-binding protein</fullName>
    </submittedName>
</protein>
<dbReference type="InterPro" id="IPR016040">
    <property type="entry name" value="NAD(P)-bd_dom"/>
</dbReference>
<dbReference type="InterPro" id="IPR036291">
    <property type="entry name" value="NAD(P)-bd_dom_sf"/>
</dbReference>
<dbReference type="RefSeq" id="WP_336585833.1">
    <property type="nucleotide sequence ID" value="NZ_JBBAXC010000003.1"/>
</dbReference>
<dbReference type="PANTHER" id="PTHR43355">
    <property type="entry name" value="FLAVIN REDUCTASE (NADPH)"/>
    <property type="match status" value="1"/>
</dbReference>
<comment type="caution">
    <text evidence="2">The sequence shown here is derived from an EMBL/GenBank/DDBJ whole genome shotgun (WGS) entry which is preliminary data.</text>
</comment>
<evidence type="ECO:0000313" key="3">
    <source>
        <dbReference type="Proteomes" id="UP001312865"/>
    </source>
</evidence>
<dbReference type="Proteomes" id="UP001312865">
    <property type="component" value="Unassembled WGS sequence"/>
</dbReference>
<gene>
    <name evidence="2" type="ORF">WAK64_04945</name>
</gene>
<dbReference type="Gene3D" id="3.40.50.720">
    <property type="entry name" value="NAD(P)-binding Rossmann-like Domain"/>
    <property type="match status" value="1"/>
</dbReference>
<evidence type="ECO:0000259" key="1">
    <source>
        <dbReference type="Pfam" id="PF13460"/>
    </source>
</evidence>
<evidence type="ECO:0000313" key="2">
    <source>
        <dbReference type="EMBL" id="MEI5906400.1"/>
    </source>
</evidence>
<keyword evidence="3" id="KW-1185">Reference proteome</keyword>
<dbReference type="SUPFAM" id="SSF51735">
    <property type="entry name" value="NAD(P)-binding Rossmann-fold domains"/>
    <property type="match status" value="1"/>
</dbReference>
<accession>A0ABU8HAU5</accession>
<name>A0ABU8HAU5_9BACI</name>
<sequence length="206" mass="23139">MKICLFGATGRVGSILLDNMVQGGHDVRVLVRNKEKITISSSNLSVIQGNVLDETDIQNTMNQSDIVVSCLGTDQNSTLSKSMPLILKSMRLFNVKRIITIGTAGILQSRSNPGTFRFLTVESKRKKTTAVKDHLKTYFMLKQSNMEWSIVCPTYLPTGQRQGNYRVQKHQLPESSSSISIYDTADFTYSLLTNHDYEYARIGITY</sequence>
<organism evidence="2 3">
    <name type="scientific">Bacillus spongiae</name>
    <dbReference type="NCBI Taxonomy" id="2683610"/>
    <lineage>
        <taxon>Bacteria</taxon>
        <taxon>Bacillati</taxon>
        <taxon>Bacillota</taxon>
        <taxon>Bacilli</taxon>
        <taxon>Bacillales</taxon>
        <taxon>Bacillaceae</taxon>
        <taxon>Bacillus</taxon>
    </lineage>
</organism>
<dbReference type="PANTHER" id="PTHR43355:SF2">
    <property type="entry name" value="FLAVIN REDUCTASE (NADPH)"/>
    <property type="match status" value="1"/>
</dbReference>
<dbReference type="EMBL" id="JBBAXC010000003">
    <property type="protein sequence ID" value="MEI5906400.1"/>
    <property type="molecule type" value="Genomic_DNA"/>
</dbReference>